<comment type="caution">
    <text evidence="1">The sequence shown here is derived from an EMBL/GenBank/DDBJ whole genome shotgun (WGS) entry which is preliminary data.</text>
</comment>
<gene>
    <name evidence="1" type="ORF">MRB53_001941</name>
</gene>
<protein>
    <submittedName>
        <fullName evidence="1">Uncharacterized protein</fullName>
    </submittedName>
</protein>
<accession>A0ACC2MTS3</accession>
<organism evidence="1 2">
    <name type="scientific">Persea americana</name>
    <name type="common">Avocado</name>
    <dbReference type="NCBI Taxonomy" id="3435"/>
    <lineage>
        <taxon>Eukaryota</taxon>
        <taxon>Viridiplantae</taxon>
        <taxon>Streptophyta</taxon>
        <taxon>Embryophyta</taxon>
        <taxon>Tracheophyta</taxon>
        <taxon>Spermatophyta</taxon>
        <taxon>Magnoliopsida</taxon>
        <taxon>Magnoliidae</taxon>
        <taxon>Laurales</taxon>
        <taxon>Lauraceae</taxon>
        <taxon>Persea</taxon>
    </lineage>
</organism>
<name>A0ACC2MTS3_PERAE</name>
<proteinExistence type="predicted"/>
<evidence type="ECO:0000313" key="2">
    <source>
        <dbReference type="Proteomes" id="UP001234297"/>
    </source>
</evidence>
<dbReference type="EMBL" id="CM056809">
    <property type="protein sequence ID" value="KAJ8648918.1"/>
    <property type="molecule type" value="Genomic_DNA"/>
</dbReference>
<reference evidence="1 2" key="1">
    <citation type="journal article" date="2022" name="Hortic Res">
        <title>A haplotype resolved chromosomal level avocado genome allows analysis of novel avocado genes.</title>
        <authorList>
            <person name="Nath O."/>
            <person name="Fletcher S.J."/>
            <person name="Hayward A."/>
            <person name="Shaw L.M."/>
            <person name="Masouleh A.K."/>
            <person name="Furtado A."/>
            <person name="Henry R.J."/>
            <person name="Mitter N."/>
        </authorList>
    </citation>
    <scope>NUCLEOTIDE SEQUENCE [LARGE SCALE GENOMIC DNA]</scope>
    <source>
        <strain evidence="2">cv. Hass</strain>
    </source>
</reference>
<evidence type="ECO:0000313" key="1">
    <source>
        <dbReference type="EMBL" id="KAJ8648918.1"/>
    </source>
</evidence>
<sequence>MLSFARILVNLELAKPNPNSLVVELEGHTVVEVEVLYENIPCSSCLSAGHMSAMCPFSSKPSLLKTPSTVKVQPTVRNHPRSGISKVSLKTCMIGPNASNPASTATEVLLNAPLDLLDQLSIDHPASALQFPPHKPNSTMFSTPNTGPHTSCTYLDPTLLDENPVLSIPTDIIYEVLEKFPTLSLDCSNRFSILENRSLADPPFFYSKTKNLIATPSRPVDIHNELLELEPVPMEPISLDYPVSILPDPGCSSPVSILPESGCSPLVPSLSIHKDPPTTDQASITVDLSPFKLKSKRKSKSKGRSSEGPKTRSSSDPPSLTIPNV</sequence>
<keyword evidence="2" id="KW-1185">Reference proteome</keyword>
<dbReference type="Proteomes" id="UP001234297">
    <property type="component" value="Chromosome 1"/>
</dbReference>